<organism evidence="1 2">
    <name type="scientific">Lupinus albus</name>
    <name type="common">White lupine</name>
    <name type="synonym">Lupinus termis</name>
    <dbReference type="NCBI Taxonomy" id="3870"/>
    <lineage>
        <taxon>Eukaryota</taxon>
        <taxon>Viridiplantae</taxon>
        <taxon>Streptophyta</taxon>
        <taxon>Embryophyta</taxon>
        <taxon>Tracheophyta</taxon>
        <taxon>Spermatophyta</taxon>
        <taxon>Magnoliopsida</taxon>
        <taxon>eudicotyledons</taxon>
        <taxon>Gunneridae</taxon>
        <taxon>Pentapetalae</taxon>
        <taxon>rosids</taxon>
        <taxon>fabids</taxon>
        <taxon>Fabales</taxon>
        <taxon>Fabaceae</taxon>
        <taxon>Papilionoideae</taxon>
        <taxon>50 kb inversion clade</taxon>
        <taxon>genistoids sensu lato</taxon>
        <taxon>core genistoids</taxon>
        <taxon>Genisteae</taxon>
        <taxon>Lupinus</taxon>
    </lineage>
</organism>
<protein>
    <submittedName>
        <fullName evidence="1">Uncharacterized protein</fullName>
    </submittedName>
</protein>
<comment type="caution">
    <text evidence="1">The sequence shown here is derived from an EMBL/GenBank/DDBJ whole genome shotgun (WGS) entry which is preliminary data.</text>
</comment>
<proteinExistence type="predicted"/>
<reference evidence="2" key="1">
    <citation type="journal article" date="2020" name="Nat. Commun.">
        <title>Genome sequence of the cluster root forming white lupin.</title>
        <authorList>
            <person name="Hufnagel B."/>
            <person name="Marques A."/>
            <person name="Soriano A."/>
            <person name="Marques L."/>
            <person name="Divol F."/>
            <person name="Doumas P."/>
            <person name="Sallet E."/>
            <person name="Mancinotti D."/>
            <person name="Carrere S."/>
            <person name="Marande W."/>
            <person name="Arribat S."/>
            <person name="Keller J."/>
            <person name="Huneau C."/>
            <person name="Blein T."/>
            <person name="Aime D."/>
            <person name="Laguerre M."/>
            <person name="Taylor J."/>
            <person name="Schubert V."/>
            <person name="Nelson M."/>
            <person name="Geu-Flores F."/>
            <person name="Crespi M."/>
            <person name="Gallardo-Guerrero K."/>
            <person name="Delaux P.-M."/>
            <person name="Salse J."/>
            <person name="Berges H."/>
            <person name="Guyot R."/>
            <person name="Gouzy J."/>
            <person name="Peret B."/>
        </authorList>
    </citation>
    <scope>NUCLEOTIDE SEQUENCE [LARGE SCALE GENOMIC DNA]</scope>
    <source>
        <strain evidence="2">cv. Amiga</strain>
    </source>
</reference>
<keyword evidence="2" id="KW-1185">Reference proteome</keyword>
<sequence length="50" mass="5966">MFPNVGFIICRSSSIIFFFFERTATNIYIIVTRHCFLLHNSYYNTPFLPL</sequence>
<dbReference type="EMBL" id="WOCE01000019">
    <property type="protein sequence ID" value="KAE9593483.1"/>
    <property type="molecule type" value="Genomic_DNA"/>
</dbReference>
<evidence type="ECO:0000313" key="1">
    <source>
        <dbReference type="EMBL" id="KAE9593483.1"/>
    </source>
</evidence>
<name>A0A6A4NMX6_LUPAL</name>
<accession>A0A6A4NMX6</accession>
<dbReference type="Proteomes" id="UP000447434">
    <property type="component" value="Chromosome 19"/>
</dbReference>
<dbReference type="AlphaFoldDB" id="A0A6A4NMX6"/>
<evidence type="ECO:0000313" key="2">
    <source>
        <dbReference type="Proteomes" id="UP000447434"/>
    </source>
</evidence>
<gene>
    <name evidence="1" type="ORF">Lalb_Chr19g0140191</name>
</gene>